<feature type="domain" description="DUF3502" evidence="3">
    <location>
        <begin position="458"/>
        <end position="526"/>
    </location>
</feature>
<keyword evidence="2" id="KW-0732">Signal</keyword>
<dbReference type="Pfam" id="PF12010">
    <property type="entry name" value="DUF3502"/>
    <property type="match status" value="1"/>
</dbReference>
<dbReference type="PROSITE" id="PS51257">
    <property type="entry name" value="PROKAR_LIPOPROTEIN"/>
    <property type="match status" value="1"/>
</dbReference>
<feature type="chain" id="PRO_5038513263" evidence="2">
    <location>
        <begin position="27"/>
        <end position="528"/>
    </location>
</feature>
<proteinExistence type="predicted"/>
<feature type="signal peptide" evidence="2">
    <location>
        <begin position="1"/>
        <end position="26"/>
    </location>
</feature>
<organism evidence="4 5">
    <name type="scientific">Paenibacillus psychroresistens</name>
    <dbReference type="NCBI Taxonomy" id="1778678"/>
    <lineage>
        <taxon>Bacteria</taxon>
        <taxon>Bacillati</taxon>
        <taxon>Bacillota</taxon>
        <taxon>Bacilli</taxon>
        <taxon>Bacillales</taxon>
        <taxon>Paenibacillaceae</taxon>
        <taxon>Paenibacillus</taxon>
    </lineage>
</organism>
<name>A0A6B8RFX0_9BACL</name>
<feature type="region of interest" description="Disordered" evidence="1">
    <location>
        <begin position="34"/>
        <end position="62"/>
    </location>
</feature>
<dbReference type="Proteomes" id="UP000426246">
    <property type="component" value="Chromosome"/>
</dbReference>
<evidence type="ECO:0000256" key="1">
    <source>
        <dbReference type="SAM" id="MobiDB-lite"/>
    </source>
</evidence>
<dbReference type="PANTHER" id="PTHR43649">
    <property type="entry name" value="ARABINOSE-BINDING PROTEIN-RELATED"/>
    <property type="match status" value="1"/>
</dbReference>
<sequence length="528" mass="58226">MKRRKGFKISTVSIAIILFLSMLLSACGSTKDEAKSTPAASVAPTKSGETASAAPEGTPVPAPEAKLDPYVITWYLPQSVFPDAKAVEAEMSKITKEKINATLDIHLVDWGTYDQKMQTLAATGEKADLIFTSNWTNDYIQNVNKGAFMDITDLLPQYGPDIMKQVPEAAWDAAKIKGKLFAIINTQVLARTPGILVNKTYLDKYNFKADQFKNLEDLTPFFEKIKQSEPDKYAFSLKSDTDVMGNYGTTLGLEYFSQKNPGVIHLDDSTSKVVNLYETPEFTKFLKLMHEWYGKGIIRKDASTLKDVTADENAGKYVASTFTVINPDTAANQASRFGGGKAEDVAPIEFSKPYMSTGSIIATMTAVSRTSKDPARAIMFYNLLYSDQKLFNLMSYGIEGKHYTKVSDDLIKKADNAGYWVDSGWEYGNMFNSFRTSETQPKWFPAGPDKNAAAIPSPILGFSFDPTNVKSELAQIASVVDEFYGGLITGIADPDATLPKMNEKLKKAGIDKLLAEMQTQIDAWKATK</sequence>
<dbReference type="RefSeq" id="WP_155699405.1">
    <property type="nucleotide sequence ID" value="NZ_CP034235.1"/>
</dbReference>
<gene>
    <name evidence="4" type="ORF">EHS13_05525</name>
</gene>
<protein>
    <submittedName>
        <fullName evidence="4">DUF3502 domain-containing protein</fullName>
    </submittedName>
</protein>
<dbReference type="InterPro" id="IPR050490">
    <property type="entry name" value="Bact_solute-bd_prot1"/>
</dbReference>
<reference evidence="5" key="1">
    <citation type="submission" date="2018-11" db="EMBL/GenBank/DDBJ databases">
        <title>Complete genome sequence of Paenibacillus sp. ML311-T8.</title>
        <authorList>
            <person name="Nam Y.-D."/>
            <person name="Kang J."/>
            <person name="Chung W.-H."/>
            <person name="Park Y.S."/>
        </authorList>
    </citation>
    <scope>NUCLEOTIDE SEQUENCE [LARGE SCALE GENOMIC DNA]</scope>
    <source>
        <strain evidence="5">ML311-T8</strain>
    </source>
</reference>
<dbReference type="KEGG" id="ppsc:EHS13_05525"/>
<evidence type="ECO:0000256" key="2">
    <source>
        <dbReference type="SAM" id="SignalP"/>
    </source>
</evidence>
<dbReference type="EMBL" id="CP034235">
    <property type="protein sequence ID" value="QGQ94402.1"/>
    <property type="molecule type" value="Genomic_DNA"/>
</dbReference>
<dbReference type="Gene3D" id="3.40.190.10">
    <property type="entry name" value="Periplasmic binding protein-like II"/>
    <property type="match status" value="2"/>
</dbReference>
<dbReference type="AlphaFoldDB" id="A0A6B8RFX0"/>
<evidence type="ECO:0000313" key="4">
    <source>
        <dbReference type="EMBL" id="QGQ94402.1"/>
    </source>
</evidence>
<evidence type="ECO:0000259" key="3">
    <source>
        <dbReference type="Pfam" id="PF12010"/>
    </source>
</evidence>
<keyword evidence="5" id="KW-1185">Reference proteome</keyword>
<evidence type="ECO:0000313" key="5">
    <source>
        <dbReference type="Proteomes" id="UP000426246"/>
    </source>
</evidence>
<dbReference type="InterPro" id="IPR022627">
    <property type="entry name" value="DUF3502"/>
</dbReference>
<dbReference type="SUPFAM" id="SSF53850">
    <property type="entry name" value="Periplasmic binding protein-like II"/>
    <property type="match status" value="1"/>
</dbReference>
<dbReference type="OrthoDB" id="2636783at2"/>
<accession>A0A6B8RFX0</accession>
<dbReference type="PANTHER" id="PTHR43649:SF17">
    <property type="entry name" value="ABC TRANSPORTER SOLUTE BINDING PROTEIN-SUGAR TRANSPORT"/>
    <property type="match status" value="1"/>
</dbReference>